<keyword evidence="2" id="KW-1185">Reference proteome</keyword>
<dbReference type="EMBL" id="RZNX01000002">
    <property type="protein sequence ID" value="RUT33415.1"/>
    <property type="molecule type" value="Genomic_DNA"/>
</dbReference>
<comment type="caution">
    <text evidence="1">The sequence shown here is derived from an EMBL/GenBank/DDBJ whole genome shotgun (WGS) entry which is preliminary data.</text>
</comment>
<name>A0A3S1DB22_9BACL</name>
<organism evidence="1 2">
    <name type="scientific">Paenibacillus zeisoli</name>
    <dbReference type="NCBI Taxonomy" id="2496267"/>
    <lineage>
        <taxon>Bacteria</taxon>
        <taxon>Bacillati</taxon>
        <taxon>Bacillota</taxon>
        <taxon>Bacilli</taxon>
        <taxon>Bacillales</taxon>
        <taxon>Paenibacillaceae</taxon>
        <taxon>Paenibacillus</taxon>
    </lineage>
</organism>
<reference evidence="1 2" key="1">
    <citation type="submission" date="2018-12" db="EMBL/GenBank/DDBJ databases">
        <authorList>
            <person name="Sun L."/>
            <person name="Chen Z."/>
        </authorList>
    </citation>
    <scope>NUCLEOTIDE SEQUENCE [LARGE SCALE GENOMIC DNA]</scope>
    <source>
        <strain evidence="1 2">3-5-3</strain>
    </source>
</reference>
<sequence length="81" mass="8948">MNVEQTIIDNYRCSKCGNTDCHVREVAMSGTGLSKIFDIEHNHFLFVSCTHCGIVEVYDPDVLRGHKSGTLGTIMDILFGG</sequence>
<gene>
    <name evidence="1" type="ORF">EJP77_07135</name>
</gene>
<evidence type="ECO:0000313" key="1">
    <source>
        <dbReference type="EMBL" id="RUT33415.1"/>
    </source>
</evidence>
<dbReference type="Proteomes" id="UP000272464">
    <property type="component" value="Unassembled WGS sequence"/>
</dbReference>
<dbReference type="AlphaFoldDB" id="A0A3S1DB22"/>
<protein>
    <recommendedName>
        <fullName evidence="3">Nucleic acid-binding protein</fullName>
    </recommendedName>
</protein>
<dbReference type="Pfam" id="PF09855">
    <property type="entry name" value="Zn_ribbon_13"/>
    <property type="match status" value="1"/>
</dbReference>
<evidence type="ECO:0000313" key="2">
    <source>
        <dbReference type="Proteomes" id="UP000272464"/>
    </source>
</evidence>
<proteinExistence type="predicted"/>
<accession>A0A3S1DB22</accession>
<evidence type="ECO:0008006" key="3">
    <source>
        <dbReference type="Google" id="ProtNLM"/>
    </source>
</evidence>
<dbReference type="InterPro" id="IPR018652">
    <property type="entry name" value="DUF2082_NA-bd_Znr"/>
</dbReference>
<dbReference type="RefSeq" id="WP_127198530.1">
    <property type="nucleotide sequence ID" value="NZ_RZNX01000002.1"/>
</dbReference>
<dbReference type="OrthoDB" id="6293663at2"/>